<proteinExistence type="inferred from homology"/>
<dbReference type="GO" id="GO:0006353">
    <property type="term" value="P:DNA-templated transcription termination"/>
    <property type="evidence" value="ECO:0007669"/>
    <property type="project" value="UniProtKB-UniRule"/>
</dbReference>
<evidence type="ECO:0000256" key="6">
    <source>
        <dbReference type="HAMAP-Rule" id="MF_00073"/>
    </source>
</evidence>
<dbReference type="AlphaFoldDB" id="A0A1G1VFD0"/>
<protein>
    <recommendedName>
        <fullName evidence="6">Transcription antitermination protein NusB</fullName>
    </recommendedName>
    <alternativeName>
        <fullName evidence="6">Antitermination factor NusB</fullName>
    </alternativeName>
</protein>
<comment type="function">
    <text evidence="6">Involved in transcription antitermination. Required for transcription of ribosomal RNA (rRNA) genes. Binds specifically to the boxA antiterminator sequence of the ribosomal RNA (rrn) operons.</text>
</comment>
<dbReference type="GO" id="GO:0005829">
    <property type="term" value="C:cytosol"/>
    <property type="evidence" value="ECO:0007669"/>
    <property type="project" value="TreeGrafter"/>
</dbReference>
<dbReference type="GO" id="GO:0003723">
    <property type="term" value="F:RNA binding"/>
    <property type="evidence" value="ECO:0007669"/>
    <property type="project" value="UniProtKB-UniRule"/>
</dbReference>
<dbReference type="NCBIfam" id="TIGR01951">
    <property type="entry name" value="nusB"/>
    <property type="match status" value="1"/>
</dbReference>
<sequence>MKASSDPRHLKRKKVVQQLFAYSFASDQPSEDQTKQIISSLDKIDPVITQTAPEWPLEKLNKIDLAILRLAVFELTIEKKEPIKVIIDEAIELAKDLGSESSPSFINGVLGTIVKHVG</sequence>
<evidence type="ECO:0000256" key="2">
    <source>
        <dbReference type="ARBA" id="ARBA00022814"/>
    </source>
</evidence>
<keyword evidence="5 6" id="KW-0804">Transcription</keyword>
<evidence type="ECO:0000256" key="4">
    <source>
        <dbReference type="ARBA" id="ARBA00023015"/>
    </source>
</evidence>
<evidence type="ECO:0000256" key="3">
    <source>
        <dbReference type="ARBA" id="ARBA00022884"/>
    </source>
</evidence>
<dbReference type="GO" id="GO:0031564">
    <property type="term" value="P:transcription antitermination"/>
    <property type="evidence" value="ECO:0007669"/>
    <property type="project" value="UniProtKB-KW"/>
</dbReference>
<comment type="similarity">
    <text evidence="1 6">Belongs to the NusB family.</text>
</comment>
<dbReference type="PANTHER" id="PTHR11078:SF3">
    <property type="entry name" value="ANTITERMINATION NUSB DOMAIN-CONTAINING PROTEIN"/>
    <property type="match status" value="1"/>
</dbReference>
<evidence type="ECO:0000256" key="5">
    <source>
        <dbReference type="ARBA" id="ARBA00023163"/>
    </source>
</evidence>
<dbReference type="InterPro" id="IPR006027">
    <property type="entry name" value="NusB_RsmB_TIM44"/>
</dbReference>
<comment type="caution">
    <text evidence="8">The sequence shown here is derived from an EMBL/GenBank/DDBJ whole genome shotgun (WGS) entry which is preliminary data.</text>
</comment>
<evidence type="ECO:0000259" key="7">
    <source>
        <dbReference type="Pfam" id="PF01029"/>
    </source>
</evidence>
<dbReference type="Gene3D" id="1.10.940.10">
    <property type="entry name" value="NusB-like"/>
    <property type="match status" value="1"/>
</dbReference>
<evidence type="ECO:0000256" key="1">
    <source>
        <dbReference type="ARBA" id="ARBA00005952"/>
    </source>
</evidence>
<dbReference type="EMBL" id="MHCC01000004">
    <property type="protein sequence ID" value="OGY14027.1"/>
    <property type="molecule type" value="Genomic_DNA"/>
</dbReference>
<evidence type="ECO:0000313" key="8">
    <source>
        <dbReference type="EMBL" id="OGY14027.1"/>
    </source>
</evidence>
<dbReference type="Proteomes" id="UP000178659">
    <property type="component" value="Unassembled WGS sequence"/>
</dbReference>
<keyword evidence="4 6" id="KW-0805">Transcription regulation</keyword>
<keyword evidence="2 6" id="KW-0889">Transcription antitermination</keyword>
<dbReference type="HAMAP" id="MF_00073">
    <property type="entry name" value="NusB"/>
    <property type="match status" value="1"/>
</dbReference>
<keyword evidence="3 6" id="KW-0694">RNA-binding</keyword>
<gene>
    <name evidence="6" type="primary">nusB</name>
    <name evidence="8" type="ORF">A3A77_03460</name>
</gene>
<dbReference type="InterPro" id="IPR011605">
    <property type="entry name" value="NusB_fam"/>
</dbReference>
<feature type="domain" description="NusB/RsmB/TIM44" evidence="7">
    <location>
        <begin position="35"/>
        <end position="115"/>
    </location>
</feature>
<evidence type="ECO:0000313" key="9">
    <source>
        <dbReference type="Proteomes" id="UP000178659"/>
    </source>
</evidence>
<reference evidence="8 9" key="1">
    <citation type="journal article" date="2016" name="Nat. Commun.">
        <title>Thousands of microbial genomes shed light on interconnected biogeochemical processes in an aquifer system.</title>
        <authorList>
            <person name="Anantharaman K."/>
            <person name="Brown C.T."/>
            <person name="Hug L.A."/>
            <person name="Sharon I."/>
            <person name="Castelle C.J."/>
            <person name="Probst A.J."/>
            <person name="Thomas B.C."/>
            <person name="Singh A."/>
            <person name="Wilkins M.J."/>
            <person name="Karaoz U."/>
            <person name="Brodie E.L."/>
            <person name="Williams K.H."/>
            <person name="Hubbard S.S."/>
            <person name="Banfield J.F."/>
        </authorList>
    </citation>
    <scope>NUCLEOTIDE SEQUENCE [LARGE SCALE GENOMIC DNA]</scope>
</reference>
<dbReference type="InterPro" id="IPR035926">
    <property type="entry name" value="NusB-like_sf"/>
</dbReference>
<dbReference type="SUPFAM" id="SSF48013">
    <property type="entry name" value="NusB-like"/>
    <property type="match status" value="1"/>
</dbReference>
<name>A0A1G1VFD0_9BACT</name>
<accession>A0A1G1VFD0</accession>
<organism evidence="8 9">
    <name type="scientific">Candidatus Blackburnbacteria bacterium RIFCSPLOWO2_01_FULL_40_20</name>
    <dbReference type="NCBI Taxonomy" id="1797519"/>
    <lineage>
        <taxon>Bacteria</taxon>
        <taxon>Candidatus Blackburniibacteriota</taxon>
    </lineage>
</organism>
<dbReference type="Pfam" id="PF01029">
    <property type="entry name" value="NusB"/>
    <property type="match status" value="1"/>
</dbReference>
<dbReference type="PANTHER" id="PTHR11078">
    <property type="entry name" value="N UTILIZATION SUBSTANCE PROTEIN B-RELATED"/>
    <property type="match status" value="1"/>
</dbReference>